<reference evidence="2 3" key="1">
    <citation type="submission" date="2018-11" db="EMBL/GenBank/DDBJ databases">
        <authorList>
            <person name="Li F."/>
        </authorList>
    </citation>
    <scope>NUCLEOTIDE SEQUENCE [LARGE SCALE GENOMIC DNA]</scope>
    <source>
        <strain evidence="2 3">Gsoil 097</strain>
    </source>
</reference>
<name>A0A3N0CM42_9ACTN</name>
<accession>A0A3N0CM42</accession>
<evidence type="ECO:0000259" key="1">
    <source>
        <dbReference type="PROSITE" id="PS51746"/>
    </source>
</evidence>
<comment type="caution">
    <text evidence="2">The sequence shown here is derived from an EMBL/GenBank/DDBJ whole genome shotgun (WGS) entry which is preliminary data.</text>
</comment>
<sequence length="267" mass="27777">MLRFSGFGDSQVGLVRTNNEDSAYVGPTCLLVADGVGGGAAGEIASATAAYVVTAAVLAQPECDPATVLAEGVQEAQARVRAGVLADGSRNGMATTLTAVVTDGERFALAHLGDSRGYVLHDGVLTQVTRDHTYVQDLLDEGRLEPDAVVDHPWRNVVLRTVNGTAEGEPDLIALHLEPGDRVLLASDGLTDLVGDDELTRFVLGRSDDQAVEALVAAALARGGRDNVTCVVATVVDGPRGSDEGTLHGAVTDPTNVVDENVFQLPR</sequence>
<protein>
    <submittedName>
        <fullName evidence="2">Serine/threonine-protein phosphatase</fullName>
    </submittedName>
</protein>
<dbReference type="InterPro" id="IPR036457">
    <property type="entry name" value="PPM-type-like_dom_sf"/>
</dbReference>
<dbReference type="SMART" id="SM00331">
    <property type="entry name" value="PP2C_SIG"/>
    <property type="match status" value="1"/>
</dbReference>
<dbReference type="PANTHER" id="PTHR47992">
    <property type="entry name" value="PROTEIN PHOSPHATASE"/>
    <property type="match status" value="1"/>
</dbReference>
<dbReference type="SMART" id="SM00332">
    <property type="entry name" value="PP2Cc"/>
    <property type="match status" value="1"/>
</dbReference>
<dbReference type="InterPro" id="IPR015655">
    <property type="entry name" value="PP2C"/>
</dbReference>
<dbReference type="CDD" id="cd00143">
    <property type="entry name" value="PP2Cc"/>
    <property type="match status" value="1"/>
</dbReference>
<proteinExistence type="predicted"/>
<evidence type="ECO:0000313" key="3">
    <source>
        <dbReference type="Proteomes" id="UP000267128"/>
    </source>
</evidence>
<dbReference type="InterPro" id="IPR001932">
    <property type="entry name" value="PPM-type_phosphatase-like_dom"/>
</dbReference>
<dbReference type="OrthoDB" id="9801841at2"/>
<dbReference type="RefSeq" id="WP_123226947.1">
    <property type="nucleotide sequence ID" value="NZ_RJSE01000005.1"/>
</dbReference>
<dbReference type="GO" id="GO:0004722">
    <property type="term" value="F:protein serine/threonine phosphatase activity"/>
    <property type="evidence" value="ECO:0007669"/>
    <property type="project" value="InterPro"/>
</dbReference>
<evidence type="ECO:0000313" key="2">
    <source>
        <dbReference type="EMBL" id="RNL64371.1"/>
    </source>
</evidence>
<dbReference type="Pfam" id="PF13672">
    <property type="entry name" value="PP2C_2"/>
    <property type="match status" value="1"/>
</dbReference>
<dbReference type="SUPFAM" id="SSF81606">
    <property type="entry name" value="PP2C-like"/>
    <property type="match status" value="1"/>
</dbReference>
<dbReference type="EMBL" id="RJSE01000005">
    <property type="protein sequence ID" value="RNL64371.1"/>
    <property type="molecule type" value="Genomic_DNA"/>
</dbReference>
<dbReference type="Proteomes" id="UP000267128">
    <property type="component" value="Unassembled WGS sequence"/>
</dbReference>
<dbReference type="Gene3D" id="3.60.40.10">
    <property type="entry name" value="PPM-type phosphatase domain"/>
    <property type="match status" value="1"/>
</dbReference>
<keyword evidence="3" id="KW-1185">Reference proteome</keyword>
<feature type="domain" description="PPM-type phosphatase" evidence="1">
    <location>
        <begin position="4"/>
        <end position="235"/>
    </location>
</feature>
<dbReference type="PROSITE" id="PS51746">
    <property type="entry name" value="PPM_2"/>
    <property type="match status" value="1"/>
</dbReference>
<dbReference type="AlphaFoldDB" id="A0A3N0CM42"/>
<organism evidence="2 3">
    <name type="scientific">Nocardioides marmoriginsengisoli</name>
    <dbReference type="NCBI Taxonomy" id="661483"/>
    <lineage>
        <taxon>Bacteria</taxon>
        <taxon>Bacillati</taxon>
        <taxon>Actinomycetota</taxon>
        <taxon>Actinomycetes</taxon>
        <taxon>Propionibacteriales</taxon>
        <taxon>Nocardioidaceae</taxon>
        <taxon>Nocardioides</taxon>
    </lineage>
</organism>
<gene>
    <name evidence="2" type="ORF">EFK50_07545</name>
</gene>